<reference evidence="2" key="1">
    <citation type="submission" date="2018-02" db="EMBL/GenBank/DDBJ databases">
        <title>Rhizophora mucronata_Transcriptome.</title>
        <authorList>
            <person name="Meera S.P."/>
            <person name="Sreeshan A."/>
            <person name="Augustine A."/>
        </authorList>
    </citation>
    <scope>NUCLEOTIDE SEQUENCE</scope>
    <source>
        <tissue evidence="2">Leaf</tissue>
    </source>
</reference>
<dbReference type="AlphaFoldDB" id="A0A2P2QDD6"/>
<evidence type="ECO:0000256" key="1">
    <source>
        <dbReference type="SAM" id="Phobius"/>
    </source>
</evidence>
<protein>
    <submittedName>
        <fullName evidence="2">Uncharacterized protein</fullName>
    </submittedName>
</protein>
<proteinExistence type="predicted"/>
<keyword evidence="1" id="KW-1133">Transmembrane helix</keyword>
<evidence type="ECO:0000313" key="2">
    <source>
        <dbReference type="EMBL" id="MBX64924.1"/>
    </source>
</evidence>
<feature type="transmembrane region" description="Helical" evidence="1">
    <location>
        <begin position="41"/>
        <end position="60"/>
    </location>
</feature>
<name>A0A2P2QDD6_RHIMU</name>
<sequence length="61" mass="6519">MHICSSSTCVCTIIAVFNDSVLENNMLTKAMPFIRSPAARIGILVSLTQTAAGQLLLLLLL</sequence>
<keyword evidence="1" id="KW-0812">Transmembrane</keyword>
<keyword evidence="1" id="KW-0472">Membrane</keyword>
<accession>A0A2P2QDD6</accession>
<organism evidence="2">
    <name type="scientific">Rhizophora mucronata</name>
    <name type="common">Asiatic mangrove</name>
    <dbReference type="NCBI Taxonomy" id="61149"/>
    <lineage>
        <taxon>Eukaryota</taxon>
        <taxon>Viridiplantae</taxon>
        <taxon>Streptophyta</taxon>
        <taxon>Embryophyta</taxon>
        <taxon>Tracheophyta</taxon>
        <taxon>Spermatophyta</taxon>
        <taxon>Magnoliopsida</taxon>
        <taxon>eudicotyledons</taxon>
        <taxon>Gunneridae</taxon>
        <taxon>Pentapetalae</taxon>
        <taxon>rosids</taxon>
        <taxon>fabids</taxon>
        <taxon>Malpighiales</taxon>
        <taxon>Rhizophoraceae</taxon>
        <taxon>Rhizophora</taxon>
    </lineage>
</organism>
<dbReference type="EMBL" id="GGEC01084440">
    <property type="protein sequence ID" value="MBX64924.1"/>
    <property type="molecule type" value="Transcribed_RNA"/>
</dbReference>